<evidence type="ECO:0000313" key="2">
    <source>
        <dbReference type="Proteomes" id="UP000007148"/>
    </source>
</evidence>
<dbReference type="AlphaFoldDB" id="G4TZ94"/>
<gene>
    <name evidence="1" type="ORF">PIIN_10628</name>
</gene>
<evidence type="ECO:0000313" key="1">
    <source>
        <dbReference type="EMBL" id="CCA76637.1"/>
    </source>
</evidence>
<sequence>MTAYWLTYFTLATLLAAMMYTPSAITLDLPSYERAFENGMILWKIESSREMSINGTYFHTTIFCLMPVLSRGLKAKRRVPALPSSLADRQRKLSINYEAKIGLTTI</sequence>
<accession>G4TZ94</accession>
<reference evidence="1 2" key="1">
    <citation type="journal article" date="2011" name="PLoS Pathog.">
        <title>Endophytic Life Strategies Decoded by Genome and Transcriptome Analyses of the Mutualistic Root Symbiont Piriformospora indica.</title>
        <authorList>
            <person name="Zuccaro A."/>
            <person name="Lahrmann U."/>
            <person name="Guldener U."/>
            <person name="Langen G."/>
            <person name="Pfiffi S."/>
            <person name="Biedenkopf D."/>
            <person name="Wong P."/>
            <person name="Samans B."/>
            <person name="Grimm C."/>
            <person name="Basiewicz M."/>
            <person name="Murat C."/>
            <person name="Martin F."/>
            <person name="Kogel K.H."/>
        </authorList>
    </citation>
    <scope>NUCLEOTIDE SEQUENCE [LARGE SCALE GENOMIC DNA]</scope>
    <source>
        <strain evidence="1 2">DSM 11827</strain>
    </source>
</reference>
<dbReference type="Proteomes" id="UP000007148">
    <property type="component" value="Unassembled WGS sequence"/>
</dbReference>
<protein>
    <submittedName>
        <fullName evidence="1">Uncharacterized protein</fullName>
    </submittedName>
</protein>
<dbReference type="InParanoid" id="G4TZ94"/>
<proteinExistence type="predicted"/>
<organism evidence="1 2">
    <name type="scientific">Serendipita indica (strain DSM 11827)</name>
    <name type="common">Root endophyte fungus</name>
    <name type="synonym">Piriformospora indica</name>
    <dbReference type="NCBI Taxonomy" id="1109443"/>
    <lineage>
        <taxon>Eukaryota</taxon>
        <taxon>Fungi</taxon>
        <taxon>Dikarya</taxon>
        <taxon>Basidiomycota</taxon>
        <taxon>Agaricomycotina</taxon>
        <taxon>Agaricomycetes</taxon>
        <taxon>Sebacinales</taxon>
        <taxon>Serendipitaceae</taxon>
        <taxon>Serendipita</taxon>
    </lineage>
</organism>
<name>G4TZ94_SERID</name>
<comment type="caution">
    <text evidence="1">The sequence shown here is derived from an EMBL/GenBank/DDBJ whole genome shotgun (WGS) entry which is preliminary data.</text>
</comment>
<dbReference type="HOGENOM" id="CLU_2224237_0_0_1"/>
<keyword evidence="2" id="KW-1185">Reference proteome</keyword>
<dbReference type="EMBL" id="CAFZ01000884">
    <property type="protein sequence ID" value="CCA76637.1"/>
    <property type="molecule type" value="Genomic_DNA"/>
</dbReference>